<name>A0A246K371_9SPHN</name>
<feature type="chain" id="PRO_5012264320" evidence="1">
    <location>
        <begin position="22"/>
        <end position="88"/>
    </location>
</feature>
<dbReference type="EMBL" id="NISK01000001">
    <property type="protein sequence ID" value="OWQ99818.1"/>
    <property type="molecule type" value="Genomic_DNA"/>
</dbReference>
<reference evidence="2 3" key="1">
    <citation type="journal article" date="2010" name="Int. J. Syst. Evol. Microbiol.">
        <title>Sphingopyxis bauzanensis sp. nov., a psychrophilic bacterium isolated from soil.</title>
        <authorList>
            <person name="Zhang D.C."/>
            <person name="Liu H.C."/>
            <person name="Xin Y.H."/>
            <person name="Zhou Y.G."/>
            <person name="Schinner F."/>
            <person name="Margesin R."/>
        </authorList>
    </citation>
    <scope>NUCLEOTIDE SEQUENCE [LARGE SCALE GENOMIC DNA]</scope>
    <source>
        <strain evidence="2 3">DSM 22271</strain>
    </source>
</reference>
<gene>
    <name evidence="2" type="ORF">CDQ92_03810</name>
</gene>
<dbReference type="OrthoDB" id="7478518at2"/>
<keyword evidence="3" id="KW-1185">Reference proteome</keyword>
<comment type="caution">
    <text evidence="2">The sequence shown here is derived from an EMBL/GenBank/DDBJ whole genome shotgun (WGS) entry which is preliminary data.</text>
</comment>
<organism evidence="2 3">
    <name type="scientific">Sphingopyxis bauzanensis</name>
    <dbReference type="NCBI Taxonomy" id="651663"/>
    <lineage>
        <taxon>Bacteria</taxon>
        <taxon>Pseudomonadati</taxon>
        <taxon>Pseudomonadota</taxon>
        <taxon>Alphaproteobacteria</taxon>
        <taxon>Sphingomonadales</taxon>
        <taxon>Sphingomonadaceae</taxon>
        <taxon>Sphingopyxis</taxon>
    </lineage>
</organism>
<dbReference type="Proteomes" id="UP000197361">
    <property type="component" value="Unassembled WGS sequence"/>
</dbReference>
<evidence type="ECO:0000313" key="2">
    <source>
        <dbReference type="EMBL" id="OWQ99818.1"/>
    </source>
</evidence>
<evidence type="ECO:0000256" key="1">
    <source>
        <dbReference type="SAM" id="SignalP"/>
    </source>
</evidence>
<keyword evidence="1" id="KW-0732">Signal</keyword>
<proteinExistence type="predicted"/>
<dbReference type="RefSeq" id="WP_088440035.1">
    <property type="nucleotide sequence ID" value="NZ_BMMC01000012.1"/>
</dbReference>
<feature type="signal peptide" evidence="1">
    <location>
        <begin position="1"/>
        <end position="21"/>
    </location>
</feature>
<evidence type="ECO:0000313" key="3">
    <source>
        <dbReference type="Proteomes" id="UP000197361"/>
    </source>
</evidence>
<sequence>MKTIFAVAALAAATLAAPVLAQEASGGHYEWQTRQVPGPNKANTTSRVRVWVKDRPAQVADCNCDMMKSNPADCMKKMAGDPMAHPGA</sequence>
<dbReference type="AlphaFoldDB" id="A0A246K371"/>
<protein>
    <submittedName>
        <fullName evidence="2">Uncharacterized protein</fullName>
    </submittedName>
</protein>
<accession>A0A246K371</accession>